<dbReference type="GO" id="GO:0003960">
    <property type="term" value="F:quinone reductase (NADPH) activity"/>
    <property type="evidence" value="ECO:0007669"/>
    <property type="project" value="TreeGrafter"/>
</dbReference>
<feature type="domain" description="Enoyl reductase (ER)" evidence="2">
    <location>
        <begin position="49"/>
        <end position="358"/>
    </location>
</feature>
<dbReference type="FunFam" id="3.40.50.720:FF:000244">
    <property type="entry name" value="quinone oxidoreductase"/>
    <property type="match status" value="1"/>
</dbReference>
<dbReference type="InterPro" id="IPR013149">
    <property type="entry name" value="ADH-like_C"/>
</dbReference>
<organism evidence="3 4">
    <name type="scientific">Megalurothrips usitatus</name>
    <name type="common">bean blossom thrips</name>
    <dbReference type="NCBI Taxonomy" id="439358"/>
    <lineage>
        <taxon>Eukaryota</taxon>
        <taxon>Metazoa</taxon>
        <taxon>Ecdysozoa</taxon>
        <taxon>Arthropoda</taxon>
        <taxon>Hexapoda</taxon>
        <taxon>Insecta</taxon>
        <taxon>Pterygota</taxon>
        <taxon>Neoptera</taxon>
        <taxon>Paraneoptera</taxon>
        <taxon>Thysanoptera</taxon>
        <taxon>Terebrantia</taxon>
        <taxon>Thripoidea</taxon>
        <taxon>Thripidae</taxon>
        <taxon>Megalurothrips</taxon>
    </lineage>
</organism>
<sequence length="360" mass="39380">MTSLRTAVICSKLGKHGRTLLSHLKNTNINANKSSIRTFMRAVQIQKFGGPEVLQVDHVQVPEEKDHEVLVQVKCCGINPIDVYIREGGFAVLPPLPLILGKEVSGTVIKKGKDVTKFKEGDRVYCCLPWNGGYAENVVCSEDHTFLLSEKLSFPQGAGMYVPYFTAYRALVIKCKMQAGENILIHGASGAVGIAAVQLAKNRGLCVVGTAGTEAGLEVVRKAGADYVFNHREADHLKRAYETTDGKGFDVLLENMAHINLGKDLMVLSQQARLAVVGSRDEVKVIPRHLIYTEAMVVGIKLLANTKEEMQEMGNALYEGANAGWVNPIIDQEFDFDSAKEAHSLILSNRGARGKLVFKT</sequence>
<dbReference type="SMART" id="SM00829">
    <property type="entry name" value="PKS_ER"/>
    <property type="match status" value="1"/>
</dbReference>
<dbReference type="InterPro" id="IPR020843">
    <property type="entry name" value="ER"/>
</dbReference>
<dbReference type="SUPFAM" id="SSF50129">
    <property type="entry name" value="GroES-like"/>
    <property type="match status" value="1"/>
</dbReference>
<dbReference type="Pfam" id="PF00107">
    <property type="entry name" value="ADH_zinc_N"/>
    <property type="match status" value="1"/>
</dbReference>
<comment type="caution">
    <text evidence="3">The sequence shown here is derived from an EMBL/GenBank/DDBJ whole genome shotgun (WGS) entry which is preliminary data.</text>
</comment>
<dbReference type="GO" id="GO:0005829">
    <property type="term" value="C:cytosol"/>
    <property type="evidence" value="ECO:0007669"/>
    <property type="project" value="TreeGrafter"/>
</dbReference>
<evidence type="ECO:0000256" key="1">
    <source>
        <dbReference type="ARBA" id="ARBA00022857"/>
    </source>
</evidence>
<protein>
    <recommendedName>
        <fullName evidence="2">Enoyl reductase (ER) domain-containing protein</fullName>
    </recommendedName>
</protein>
<dbReference type="InterPro" id="IPR051603">
    <property type="entry name" value="Zinc-ADH_QOR/CCCR"/>
</dbReference>
<dbReference type="EMBL" id="JAPTSV010000010">
    <property type="protein sequence ID" value="KAJ1523448.1"/>
    <property type="molecule type" value="Genomic_DNA"/>
</dbReference>
<reference evidence="3" key="1">
    <citation type="submission" date="2022-12" db="EMBL/GenBank/DDBJ databases">
        <title>Chromosome-level genome assembly of the bean flower thrips Megalurothrips usitatus.</title>
        <authorList>
            <person name="Ma L."/>
            <person name="Liu Q."/>
            <person name="Li H."/>
            <person name="Cai W."/>
        </authorList>
    </citation>
    <scope>NUCLEOTIDE SEQUENCE</scope>
    <source>
        <strain evidence="3">Cailab_2022a</strain>
    </source>
</reference>
<name>A0AAV7XFF7_9NEOP</name>
<dbReference type="InterPro" id="IPR011032">
    <property type="entry name" value="GroES-like_sf"/>
</dbReference>
<dbReference type="PANTHER" id="PTHR44154">
    <property type="entry name" value="QUINONE OXIDOREDUCTASE"/>
    <property type="match status" value="1"/>
</dbReference>
<dbReference type="Proteomes" id="UP001075354">
    <property type="component" value="Chromosome 10"/>
</dbReference>
<dbReference type="GO" id="GO:0070402">
    <property type="term" value="F:NADPH binding"/>
    <property type="evidence" value="ECO:0007669"/>
    <property type="project" value="TreeGrafter"/>
</dbReference>
<dbReference type="GO" id="GO:0003730">
    <property type="term" value="F:mRNA 3'-UTR binding"/>
    <property type="evidence" value="ECO:0007669"/>
    <property type="project" value="TreeGrafter"/>
</dbReference>
<accession>A0AAV7XFF7</accession>
<dbReference type="CDD" id="cd08253">
    <property type="entry name" value="zeta_crystallin"/>
    <property type="match status" value="1"/>
</dbReference>
<dbReference type="Pfam" id="PF08240">
    <property type="entry name" value="ADH_N"/>
    <property type="match status" value="1"/>
</dbReference>
<dbReference type="SUPFAM" id="SSF51735">
    <property type="entry name" value="NAD(P)-binding Rossmann-fold domains"/>
    <property type="match status" value="1"/>
</dbReference>
<keyword evidence="4" id="KW-1185">Reference proteome</keyword>
<evidence type="ECO:0000313" key="3">
    <source>
        <dbReference type="EMBL" id="KAJ1523448.1"/>
    </source>
</evidence>
<evidence type="ECO:0000313" key="4">
    <source>
        <dbReference type="Proteomes" id="UP001075354"/>
    </source>
</evidence>
<dbReference type="Gene3D" id="3.40.50.720">
    <property type="entry name" value="NAD(P)-binding Rossmann-like Domain"/>
    <property type="match status" value="1"/>
</dbReference>
<gene>
    <name evidence="3" type="ORF">ONE63_001305</name>
</gene>
<dbReference type="InterPro" id="IPR036291">
    <property type="entry name" value="NAD(P)-bd_dom_sf"/>
</dbReference>
<dbReference type="PANTHER" id="PTHR44154:SF1">
    <property type="entry name" value="QUINONE OXIDOREDUCTASE"/>
    <property type="match status" value="1"/>
</dbReference>
<evidence type="ECO:0000259" key="2">
    <source>
        <dbReference type="SMART" id="SM00829"/>
    </source>
</evidence>
<dbReference type="InterPro" id="IPR013154">
    <property type="entry name" value="ADH-like_N"/>
</dbReference>
<dbReference type="AlphaFoldDB" id="A0AAV7XFF7"/>
<proteinExistence type="predicted"/>
<dbReference type="Gene3D" id="3.90.180.10">
    <property type="entry name" value="Medium-chain alcohol dehydrogenases, catalytic domain"/>
    <property type="match status" value="1"/>
</dbReference>
<keyword evidence="1" id="KW-0521">NADP</keyword>